<dbReference type="CDD" id="cd00130">
    <property type="entry name" value="PAS"/>
    <property type="match status" value="1"/>
</dbReference>
<gene>
    <name evidence="6" type="ORF">SAMN05660359_00597</name>
</gene>
<reference evidence="7" key="1">
    <citation type="submission" date="2016-10" db="EMBL/GenBank/DDBJ databases">
        <authorList>
            <person name="Varghese N."/>
            <person name="Submissions S."/>
        </authorList>
    </citation>
    <scope>NUCLEOTIDE SEQUENCE [LARGE SCALE GENOMIC DNA]</scope>
    <source>
        <strain evidence="7">DSM 43161</strain>
    </source>
</reference>
<dbReference type="Gene3D" id="3.20.20.450">
    <property type="entry name" value="EAL domain"/>
    <property type="match status" value="1"/>
</dbReference>
<dbReference type="RefSeq" id="WP_075011969.1">
    <property type="nucleotide sequence ID" value="NZ_FOWE01000001.1"/>
</dbReference>
<dbReference type="SMART" id="SM00091">
    <property type="entry name" value="PAS"/>
    <property type="match status" value="1"/>
</dbReference>
<dbReference type="Pfam" id="PF00563">
    <property type="entry name" value="EAL"/>
    <property type="match status" value="1"/>
</dbReference>
<dbReference type="Gene3D" id="3.30.450.20">
    <property type="entry name" value="PAS domain"/>
    <property type="match status" value="1"/>
</dbReference>
<dbReference type="CDD" id="cd01949">
    <property type="entry name" value="GGDEF"/>
    <property type="match status" value="1"/>
</dbReference>
<dbReference type="EMBL" id="FOWE01000001">
    <property type="protein sequence ID" value="SFN91242.1"/>
    <property type="molecule type" value="Genomic_DNA"/>
</dbReference>
<evidence type="ECO:0000313" key="6">
    <source>
        <dbReference type="EMBL" id="SFN91242.1"/>
    </source>
</evidence>
<dbReference type="InterPro" id="IPR000014">
    <property type="entry name" value="PAS"/>
</dbReference>
<dbReference type="SUPFAM" id="SSF141868">
    <property type="entry name" value="EAL domain-like"/>
    <property type="match status" value="1"/>
</dbReference>
<feature type="domain" description="EAL" evidence="4">
    <location>
        <begin position="1"/>
        <end position="240"/>
    </location>
</feature>
<evidence type="ECO:0000259" key="3">
    <source>
        <dbReference type="PROSITE" id="PS50113"/>
    </source>
</evidence>
<dbReference type="InterPro" id="IPR052155">
    <property type="entry name" value="Biofilm_reg_signaling"/>
</dbReference>
<dbReference type="PANTHER" id="PTHR44757:SF2">
    <property type="entry name" value="BIOFILM ARCHITECTURE MAINTENANCE PROTEIN MBAA"/>
    <property type="match status" value="1"/>
</dbReference>
<dbReference type="PROSITE" id="PS50883">
    <property type="entry name" value="EAL"/>
    <property type="match status" value="1"/>
</dbReference>
<dbReference type="PROSITE" id="PS50113">
    <property type="entry name" value="PAC"/>
    <property type="match status" value="1"/>
</dbReference>
<evidence type="ECO:0000259" key="2">
    <source>
        <dbReference type="PROSITE" id="PS50112"/>
    </source>
</evidence>
<dbReference type="Pfam" id="PF00990">
    <property type="entry name" value="GGDEF"/>
    <property type="match status" value="1"/>
</dbReference>
<dbReference type="PROSITE" id="PS50112">
    <property type="entry name" value="PAS"/>
    <property type="match status" value="1"/>
</dbReference>
<feature type="region of interest" description="Disordered" evidence="1">
    <location>
        <begin position="407"/>
        <end position="435"/>
    </location>
</feature>
<evidence type="ECO:0000313" key="7">
    <source>
        <dbReference type="Proteomes" id="UP000183642"/>
    </source>
</evidence>
<dbReference type="SUPFAM" id="SSF55073">
    <property type="entry name" value="Nucleotide cyclase"/>
    <property type="match status" value="1"/>
</dbReference>
<dbReference type="Proteomes" id="UP000183642">
    <property type="component" value="Unassembled WGS sequence"/>
</dbReference>
<keyword evidence="7" id="KW-1185">Reference proteome</keyword>
<protein>
    <submittedName>
        <fullName evidence="6">PAS domain S-box-containing protein/diguanylate cyclase (GGDEF) domain-containing protein</fullName>
    </submittedName>
</protein>
<dbReference type="CDD" id="cd01948">
    <property type="entry name" value="EAL"/>
    <property type="match status" value="1"/>
</dbReference>
<dbReference type="SMART" id="SM00052">
    <property type="entry name" value="EAL"/>
    <property type="match status" value="1"/>
</dbReference>
<dbReference type="PROSITE" id="PS50887">
    <property type="entry name" value="GGDEF"/>
    <property type="match status" value="1"/>
</dbReference>
<dbReference type="InterPro" id="IPR000700">
    <property type="entry name" value="PAS-assoc_C"/>
</dbReference>
<proteinExistence type="predicted"/>
<organism evidence="6 7">
    <name type="scientific">Geodermatophilus obscurus</name>
    <dbReference type="NCBI Taxonomy" id="1861"/>
    <lineage>
        <taxon>Bacteria</taxon>
        <taxon>Bacillati</taxon>
        <taxon>Actinomycetota</taxon>
        <taxon>Actinomycetes</taxon>
        <taxon>Geodermatophilales</taxon>
        <taxon>Geodermatophilaceae</taxon>
        <taxon>Geodermatophilus</taxon>
    </lineage>
</organism>
<dbReference type="Pfam" id="PF10069">
    <property type="entry name" value="DICT"/>
    <property type="match status" value="1"/>
</dbReference>
<feature type="domain" description="GGDEF" evidence="5">
    <location>
        <begin position="612"/>
        <end position="747"/>
    </location>
</feature>
<evidence type="ECO:0000259" key="5">
    <source>
        <dbReference type="PROSITE" id="PS50887"/>
    </source>
</evidence>
<dbReference type="InterPro" id="IPR035919">
    <property type="entry name" value="EAL_sf"/>
</dbReference>
<dbReference type="InterPro" id="IPR000160">
    <property type="entry name" value="GGDEF_dom"/>
</dbReference>
<dbReference type="SMART" id="SM00086">
    <property type="entry name" value="PAC"/>
    <property type="match status" value="1"/>
</dbReference>
<name>A0A1I5CWA6_9ACTN</name>
<dbReference type="InterPro" id="IPR019278">
    <property type="entry name" value="DICT_dom"/>
</dbReference>
<evidence type="ECO:0000256" key="1">
    <source>
        <dbReference type="SAM" id="MobiDB-lite"/>
    </source>
</evidence>
<feature type="domain" description="PAC" evidence="3">
    <location>
        <begin position="526"/>
        <end position="580"/>
    </location>
</feature>
<dbReference type="NCBIfam" id="TIGR00229">
    <property type="entry name" value="sensory_box"/>
    <property type="match status" value="1"/>
</dbReference>
<feature type="domain" description="PAS" evidence="2">
    <location>
        <begin position="452"/>
        <end position="501"/>
    </location>
</feature>
<dbReference type="Gene3D" id="3.30.70.270">
    <property type="match status" value="1"/>
</dbReference>
<dbReference type="InterPro" id="IPR001610">
    <property type="entry name" value="PAC"/>
</dbReference>
<dbReference type="NCBIfam" id="TIGR00254">
    <property type="entry name" value="GGDEF"/>
    <property type="match status" value="1"/>
</dbReference>
<dbReference type="SMART" id="SM00267">
    <property type="entry name" value="GGDEF"/>
    <property type="match status" value="1"/>
</dbReference>
<dbReference type="InterPro" id="IPR029787">
    <property type="entry name" value="Nucleotide_cyclase"/>
</dbReference>
<dbReference type="PANTHER" id="PTHR44757">
    <property type="entry name" value="DIGUANYLATE CYCLASE DGCP"/>
    <property type="match status" value="1"/>
</dbReference>
<dbReference type="InterPro" id="IPR043128">
    <property type="entry name" value="Rev_trsase/Diguanyl_cyclase"/>
</dbReference>
<dbReference type="InterPro" id="IPR001633">
    <property type="entry name" value="EAL_dom"/>
</dbReference>
<evidence type="ECO:0000259" key="4">
    <source>
        <dbReference type="PROSITE" id="PS50883"/>
    </source>
</evidence>
<accession>A0A1I5CWA6</accession>
<dbReference type="Pfam" id="PF13426">
    <property type="entry name" value="PAS_9"/>
    <property type="match status" value="1"/>
</dbReference>
<sequence>MTSPGSPWRTVRSVYQPIVDLRDRSLVAVEALARGGPGTADSAGDLFAAARASGTVDELDAACLRAALLGLGEVSGEVTVFVNIEPATLSTLGTRRLAELAELTGDGVHVVLEVTERDLLERPAELLRGVRRARDRGWRVALDDVGAEQRGLALVPFLRPDVIKLDLALVRGHTTLRTAAVLNAVRAEAERSGAVLVAEGIETEQHLERALAMGAQLGQGWMFGRPGALDVRGMTALRLPRPPPARARGPVEAGSAFDLLSAGSAPQRATEPLIASMTRQLESQALLLDEQTVVLATFQTPEAMTPRTRRRYESLAAVSALTAVTGPGMPDHPAPGVVGTALPPGDPLTGEWVVAVVGPHFAAALAARDVAPAGSGPGARRLDHVLTYDRPRVLEVAGLLLDHLRPPSAAPARPPAAGEPVAGTGTGADGPAEQAADRAAVQEAIGVPSADLPQLLLRAIATASSGIVIADARLPDLPLVYANTAFLQMTGYAEDEVLGRNCRFLQGPDTDAGQVGPMQRRMLAGRDVHTVLVNYRRDGSPFWNDLRISPVLDAAGEITHYIGSQLDVTDRVDRERRATYLAHHDALTALPNRAHVLEHLDLELRRARRSGASVAAVMLDLDGFKAVNDRLGHAAGDEALTWAARRLRSAVRAGDLVGRLGGDEFLVVLAGLPPTGGAGSGSGSADETVRRVQQHLHRALAAPLELSGAPVRLSASSGAALFPRDADDPAALIARADAAMYRDKTAS</sequence>
<dbReference type="SUPFAM" id="SSF55785">
    <property type="entry name" value="PYP-like sensor domain (PAS domain)"/>
    <property type="match status" value="1"/>
</dbReference>
<dbReference type="AlphaFoldDB" id="A0A1I5CWA6"/>
<dbReference type="InterPro" id="IPR035965">
    <property type="entry name" value="PAS-like_dom_sf"/>
</dbReference>